<organism evidence="1 2">
    <name type="scientific">Linum tenue</name>
    <dbReference type="NCBI Taxonomy" id="586396"/>
    <lineage>
        <taxon>Eukaryota</taxon>
        <taxon>Viridiplantae</taxon>
        <taxon>Streptophyta</taxon>
        <taxon>Embryophyta</taxon>
        <taxon>Tracheophyta</taxon>
        <taxon>Spermatophyta</taxon>
        <taxon>Magnoliopsida</taxon>
        <taxon>eudicotyledons</taxon>
        <taxon>Gunneridae</taxon>
        <taxon>Pentapetalae</taxon>
        <taxon>rosids</taxon>
        <taxon>fabids</taxon>
        <taxon>Malpighiales</taxon>
        <taxon>Linaceae</taxon>
        <taxon>Linum</taxon>
    </lineage>
</organism>
<reference evidence="1" key="1">
    <citation type="submission" date="2022-08" db="EMBL/GenBank/DDBJ databases">
        <authorList>
            <person name="Gutierrez-Valencia J."/>
        </authorList>
    </citation>
    <scope>NUCLEOTIDE SEQUENCE</scope>
</reference>
<evidence type="ECO:0000313" key="2">
    <source>
        <dbReference type="Proteomes" id="UP001154282"/>
    </source>
</evidence>
<dbReference type="AlphaFoldDB" id="A0AAV0GWB1"/>
<accession>A0AAV0GWB1</accession>
<proteinExistence type="predicted"/>
<comment type="caution">
    <text evidence="1">The sequence shown here is derived from an EMBL/GenBank/DDBJ whole genome shotgun (WGS) entry which is preliminary data.</text>
</comment>
<sequence>MNLYYQSHGNKWDCDFSNSAVITNQDPSTYLSCA</sequence>
<evidence type="ECO:0000313" key="1">
    <source>
        <dbReference type="EMBL" id="CAI0377281.1"/>
    </source>
</evidence>
<gene>
    <name evidence="1" type="ORF">LITE_LOCUS1413</name>
</gene>
<dbReference type="EMBL" id="CAMGYJ010000002">
    <property type="protein sequence ID" value="CAI0377281.1"/>
    <property type="molecule type" value="Genomic_DNA"/>
</dbReference>
<protein>
    <submittedName>
        <fullName evidence="1">Uncharacterized protein</fullName>
    </submittedName>
</protein>
<keyword evidence="2" id="KW-1185">Reference proteome</keyword>
<name>A0AAV0GWB1_9ROSI</name>
<dbReference type="Proteomes" id="UP001154282">
    <property type="component" value="Unassembled WGS sequence"/>
</dbReference>